<dbReference type="EC" id="2.4.1.52" evidence="4"/>
<feature type="domain" description="Glycosyl transferase family 1" evidence="3">
    <location>
        <begin position="302"/>
        <end position="450"/>
    </location>
</feature>
<evidence type="ECO:0000256" key="2">
    <source>
        <dbReference type="ARBA" id="ARBA00022679"/>
    </source>
</evidence>
<reference evidence="4 5" key="1">
    <citation type="submission" date="2017-10" db="EMBL/GenBank/DDBJ databases">
        <title>Genome of an Actinobacterium that displays light-enhanced growth.</title>
        <authorList>
            <person name="Maresca J.A."/>
            <person name="Hempel P."/>
            <person name="Shevchenko O."/>
            <person name="Miller K.J."/>
            <person name="Hahn M.W."/>
        </authorList>
    </citation>
    <scope>NUCLEOTIDE SEQUENCE [LARGE SCALE GENOMIC DNA]</scope>
    <source>
        <strain evidence="4 5">MWH-Mo1</strain>
    </source>
</reference>
<dbReference type="InterPro" id="IPR001296">
    <property type="entry name" value="Glyco_trans_1"/>
</dbReference>
<dbReference type="PANTHER" id="PTHR12526">
    <property type="entry name" value="GLYCOSYLTRANSFERASE"/>
    <property type="match status" value="1"/>
</dbReference>
<evidence type="ECO:0000313" key="5">
    <source>
        <dbReference type="Proteomes" id="UP000246894"/>
    </source>
</evidence>
<accession>A0A2Z3RZC3</accession>
<evidence type="ECO:0000259" key="3">
    <source>
        <dbReference type="Pfam" id="PF00534"/>
    </source>
</evidence>
<evidence type="ECO:0000313" key="4">
    <source>
        <dbReference type="EMBL" id="AWR22047.1"/>
    </source>
</evidence>
<name>A0A2Z3RZC3_9MICO</name>
<gene>
    <name evidence="4" type="ORF">AURMO_01460</name>
</gene>
<evidence type="ECO:0000256" key="1">
    <source>
        <dbReference type="ARBA" id="ARBA00022676"/>
    </source>
</evidence>
<keyword evidence="2 4" id="KW-0808">Transferase</keyword>
<dbReference type="GO" id="GO:0047265">
    <property type="term" value="F:poly(glycerol-phosphate) alpha-glucosyltransferase activity"/>
    <property type="evidence" value="ECO:0007669"/>
    <property type="project" value="UniProtKB-EC"/>
</dbReference>
<dbReference type="EMBL" id="CP023994">
    <property type="protein sequence ID" value="AWR22047.1"/>
    <property type="molecule type" value="Genomic_DNA"/>
</dbReference>
<dbReference type="AlphaFoldDB" id="A0A2Z3RZC3"/>
<sequence>MSPTVLPSSNYVSVTWGIRTDSGGLTVTLLHRAGIMSQAGAGHVTVLTFDNFPDYDQVEVELRKMGRLFGDVSIRNLWDWLRTEQIPDRSTGPSTTLDKAFTPIADSDSFESTFRGDKEISRTRYAADDVTVLQVDHFREDGTLMLSDRRDFRERGVRGGRRIILCDVEGKPYKLWKVANDFYHWALDRMNGKTPTTYIVDSKTAVNMFIEYRRRNALTVHVIQGAHVEGITSDGRPILSEARSKSIQNLPAYDLVATLTKRQRKDVTDIVGASPNLAVIPNSVPLPDPSSITLERPVDRGIVVAAFVPRKRVHLAIEAASKAHATTPLHLDVYGDGESKSEVDAMVNAVDATRFATLHGYSTTALGETKTASFILITSETEGTPLVLLEGMAAGCIPISFDIPYGPSDIIVDGVNGFLIHDGDTDAMAAAIVRLQSLPAEKVLAMRKAAIDSVQSFNDAAVLELWNKELRKAWKHKSAAWWRALRKWQATNAEKAYARRAPEIGPKLPPEPRR</sequence>
<dbReference type="SUPFAM" id="SSF53756">
    <property type="entry name" value="UDP-Glycosyltransferase/glycogen phosphorylase"/>
    <property type="match status" value="1"/>
</dbReference>
<dbReference type="OrthoDB" id="506201at2"/>
<dbReference type="Proteomes" id="UP000246894">
    <property type="component" value="Chromosome"/>
</dbReference>
<dbReference type="KEGG" id="aum:AURMO_01460"/>
<protein>
    <submittedName>
        <fullName evidence="4">Putative poly(Glycerol-phosphate) alpha-glucosyltransferase</fullName>
        <ecNumber evidence="4">2.4.1.52</ecNumber>
    </submittedName>
</protein>
<dbReference type="PANTHER" id="PTHR12526:SF629">
    <property type="entry name" value="TEICHURONIC ACID BIOSYNTHESIS GLYCOSYLTRANSFERASE TUAH-RELATED"/>
    <property type="match status" value="1"/>
</dbReference>
<keyword evidence="1 4" id="KW-0328">Glycosyltransferase</keyword>
<keyword evidence="5" id="KW-1185">Reference proteome</keyword>
<dbReference type="Pfam" id="PF00534">
    <property type="entry name" value="Glycos_transf_1"/>
    <property type="match status" value="1"/>
</dbReference>
<dbReference type="RefSeq" id="WP_110234460.1">
    <property type="nucleotide sequence ID" value="NZ_CP023994.1"/>
</dbReference>
<dbReference type="Gene3D" id="3.40.50.2000">
    <property type="entry name" value="Glycogen Phosphorylase B"/>
    <property type="match status" value="3"/>
</dbReference>
<organism evidence="4 5">
    <name type="scientific">Aurantimicrobium photophilum</name>
    <dbReference type="NCBI Taxonomy" id="1987356"/>
    <lineage>
        <taxon>Bacteria</taxon>
        <taxon>Bacillati</taxon>
        <taxon>Actinomycetota</taxon>
        <taxon>Actinomycetes</taxon>
        <taxon>Micrococcales</taxon>
        <taxon>Microbacteriaceae</taxon>
        <taxon>Aurantimicrobium</taxon>
    </lineage>
</organism>
<proteinExistence type="predicted"/>